<organism evidence="1 2">
    <name type="scientific">Riccia fluitans</name>
    <dbReference type="NCBI Taxonomy" id="41844"/>
    <lineage>
        <taxon>Eukaryota</taxon>
        <taxon>Viridiplantae</taxon>
        <taxon>Streptophyta</taxon>
        <taxon>Embryophyta</taxon>
        <taxon>Marchantiophyta</taxon>
        <taxon>Marchantiopsida</taxon>
        <taxon>Marchantiidae</taxon>
        <taxon>Marchantiales</taxon>
        <taxon>Ricciaceae</taxon>
        <taxon>Riccia</taxon>
    </lineage>
</organism>
<accession>A0ABD1Y8K1</accession>
<keyword evidence="2" id="KW-1185">Reference proteome</keyword>
<proteinExistence type="predicted"/>
<dbReference type="Proteomes" id="UP001605036">
    <property type="component" value="Unassembled WGS sequence"/>
</dbReference>
<dbReference type="EMBL" id="JBHFFA010000006">
    <property type="protein sequence ID" value="KAL2621709.1"/>
    <property type="molecule type" value="Genomic_DNA"/>
</dbReference>
<reference evidence="1 2" key="1">
    <citation type="submission" date="2024-09" db="EMBL/GenBank/DDBJ databases">
        <title>Chromosome-scale assembly of Riccia fluitans.</title>
        <authorList>
            <person name="Paukszto L."/>
            <person name="Sawicki J."/>
            <person name="Karawczyk K."/>
            <person name="Piernik-Szablinska J."/>
            <person name="Szczecinska M."/>
            <person name="Mazdziarz M."/>
        </authorList>
    </citation>
    <scope>NUCLEOTIDE SEQUENCE [LARGE SCALE GENOMIC DNA]</scope>
    <source>
        <strain evidence="1">Rf_01</strain>
        <tissue evidence="1">Aerial parts of the thallus</tissue>
    </source>
</reference>
<name>A0ABD1Y8K1_9MARC</name>
<evidence type="ECO:0000313" key="1">
    <source>
        <dbReference type="EMBL" id="KAL2621709.1"/>
    </source>
</evidence>
<sequence>MVGGKTRRTAGRPILDSNSSEDLRMVVRFFDLISTAVEPPSLLQIEEVVEASDSDEQDKGNSACRRICLESETAGPEFLDEANARITCQLLQCASTEEMSKLNRGASVTFETMHRVVVRWLGRLLPEVKWQSAFLSKHTKYNCGSGISLRLKLEVEERKAVKIAREGDFIFILFF</sequence>
<gene>
    <name evidence="1" type="ORF">R1flu_001914</name>
</gene>
<comment type="caution">
    <text evidence="1">The sequence shown here is derived from an EMBL/GenBank/DDBJ whole genome shotgun (WGS) entry which is preliminary data.</text>
</comment>
<protein>
    <submittedName>
        <fullName evidence="1">Uncharacterized protein</fullName>
    </submittedName>
</protein>
<dbReference type="AlphaFoldDB" id="A0ABD1Y8K1"/>
<evidence type="ECO:0000313" key="2">
    <source>
        <dbReference type="Proteomes" id="UP001605036"/>
    </source>
</evidence>